<dbReference type="EMBL" id="KN825406">
    <property type="protein sequence ID" value="KIK91275.1"/>
    <property type="molecule type" value="Genomic_DNA"/>
</dbReference>
<keyword evidence="2" id="KW-1185">Reference proteome</keyword>
<dbReference type="InParanoid" id="A0A0D0E2Y3"/>
<organism evidence="1 2">
    <name type="scientific">Paxillus rubicundulus Ve08.2h10</name>
    <dbReference type="NCBI Taxonomy" id="930991"/>
    <lineage>
        <taxon>Eukaryota</taxon>
        <taxon>Fungi</taxon>
        <taxon>Dikarya</taxon>
        <taxon>Basidiomycota</taxon>
        <taxon>Agaricomycotina</taxon>
        <taxon>Agaricomycetes</taxon>
        <taxon>Agaricomycetidae</taxon>
        <taxon>Boletales</taxon>
        <taxon>Paxilineae</taxon>
        <taxon>Paxillaceae</taxon>
        <taxon>Paxillus</taxon>
    </lineage>
</organism>
<reference evidence="1 2" key="1">
    <citation type="submission" date="2014-04" db="EMBL/GenBank/DDBJ databases">
        <authorList>
            <consortium name="DOE Joint Genome Institute"/>
            <person name="Kuo A."/>
            <person name="Kohler A."/>
            <person name="Jargeat P."/>
            <person name="Nagy L.G."/>
            <person name="Floudas D."/>
            <person name="Copeland A."/>
            <person name="Barry K.W."/>
            <person name="Cichocki N."/>
            <person name="Veneault-Fourrey C."/>
            <person name="LaButti K."/>
            <person name="Lindquist E.A."/>
            <person name="Lipzen A."/>
            <person name="Lundell T."/>
            <person name="Morin E."/>
            <person name="Murat C."/>
            <person name="Sun H."/>
            <person name="Tunlid A."/>
            <person name="Henrissat B."/>
            <person name="Grigoriev I.V."/>
            <person name="Hibbett D.S."/>
            <person name="Martin F."/>
            <person name="Nordberg H.P."/>
            <person name="Cantor M.N."/>
            <person name="Hua S.X."/>
        </authorList>
    </citation>
    <scope>NUCLEOTIDE SEQUENCE [LARGE SCALE GENOMIC DNA]</scope>
    <source>
        <strain evidence="1 2">Ve08.2h10</strain>
    </source>
</reference>
<evidence type="ECO:0000313" key="2">
    <source>
        <dbReference type="Proteomes" id="UP000054538"/>
    </source>
</evidence>
<dbReference type="OrthoDB" id="2688261at2759"/>
<dbReference type="Proteomes" id="UP000054538">
    <property type="component" value="Unassembled WGS sequence"/>
</dbReference>
<dbReference type="HOGENOM" id="CLU_1511082_0_0_1"/>
<evidence type="ECO:0000313" key="1">
    <source>
        <dbReference type="EMBL" id="KIK91275.1"/>
    </source>
</evidence>
<name>A0A0D0E2Y3_9AGAM</name>
<accession>A0A0D0E2Y3</accession>
<sequence>MAQVIRATFAHVANMLQLTDMLNTNTKELEDLYMSSKTNTEASAANDSPTRVEEAADAILSSLEDVKNSIALLTPSLDCTQERINSLIAKTTELTSSAVHSSNSTNPISYSAAVKSTKATMDPMITAMVAKASTRDKQVLIDLVEGQLYELSQSASSIAEQIKKALTSIKQIDSPHRK</sequence>
<gene>
    <name evidence="1" type="ORF">PAXRUDRAFT_13868</name>
</gene>
<protein>
    <submittedName>
        <fullName evidence="1">Uncharacterized protein</fullName>
    </submittedName>
</protein>
<reference evidence="2" key="2">
    <citation type="submission" date="2015-01" db="EMBL/GenBank/DDBJ databases">
        <title>Evolutionary Origins and Diversification of the Mycorrhizal Mutualists.</title>
        <authorList>
            <consortium name="DOE Joint Genome Institute"/>
            <consortium name="Mycorrhizal Genomics Consortium"/>
            <person name="Kohler A."/>
            <person name="Kuo A."/>
            <person name="Nagy L.G."/>
            <person name="Floudas D."/>
            <person name="Copeland A."/>
            <person name="Barry K.W."/>
            <person name="Cichocki N."/>
            <person name="Veneault-Fourrey C."/>
            <person name="LaButti K."/>
            <person name="Lindquist E.A."/>
            <person name="Lipzen A."/>
            <person name="Lundell T."/>
            <person name="Morin E."/>
            <person name="Murat C."/>
            <person name="Riley R."/>
            <person name="Ohm R."/>
            <person name="Sun H."/>
            <person name="Tunlid A."/>
            <person name="Henrissat B."/>
            <person name="Grigoriev I.V."/>
            <person name="Hibbett D.S."/>
            <person name="Martin F."/>
        </authorList>
    </citation>
    <scope>NUCLEOTIDE SEQUENCE [LARGE SCALE GENOMIC DNA]</scope>
    <source>
        <strain evidence="2">Ve08.2h10</strain>
    </source>
</reference>
<dbReference type="AlphaFoldDB" id="A0A0D0E2Y3"/>
<proteinExistence type="predicted"/>